<evidence type="ECO:0000313" key="7">
    <source>
        <dbReference type="Proteomes" id="UP000789759"/>
    </source>
</evidence>
<evidence type="ECO:0000256" key="1">
    <source>
        <dbReference type="ARBA" id="ARBA00004604"/>
    </source>
</evidence>
<dbReference type="GO" id="GO:0000428">
    <property type="term" value="C:DNA-directed RNA polymerase complex"/>
    <property type="evidence" value="ECO:0007669"/>
    <property type="project" value="UniProtKB-KW"/>
</dbReference>
<keyword evidence="5" id="KW-0539">Nucleus</keyword>
<evidence type="ECO:0000256" key="4">
    <source>
        <dbReference type="ARBA" id="ARBA00023163"/>
    </source>
</evidence>
<dbReference type="GO" id="GO:0005730">
    <property type="term" value="C:nucleolus"/>
    <property type="evidence" value="ECO:0007669"/>
    <property type="project" value="UniProtKB-SubCell"/>
</dbReference>
<comment type="subcellular location">
    <subcellularLocation>
        <location evidence="1">Nucleus</location>
        <location evidence="1">Nucleolus</location>
    </subcellularLocation>
</comment>
<keyword evidence="7" id="KW-1185">Reference proteome</keyword>
<organism evidence="6 7">
    <name type="scientific">Cetraspora pellucida</name>
    <dbReference type="NCBI Taxonomy" id="1433469"/>
    <lineage>
        <taxon>Eukaryota</taxon>
        <taxon>Fungi</taxon>
        <taxon>Fungi incertae sedis</taxon>
        <taxon>Mucoromycota</taxon>
        <taxon>Glomeromycotina</taxon>
        <taxon>Glomeromycetes</taxon>
        <taxon>Diversisporales</taxon>
        <taxon>Gigasporaceae</taxon>
        <taxon>Cetraspora</taxon>
    </lineage>
</organism>
<dbReference type="EMBL" id="CAJVQA010003753">
    <property type="protein sequence ID" value="CAG8582445.1"/>
    <property type="molecule type" value="Genomic_DNA"/>
</dbReference>
<evidence type="ECO:0000256" key="2">
    <source>
        <dbReference type="ARBA" id="ARBA00009430"/>
    </source>
</evidence>
<dbReference type="Pfam" id="PF06870">
    <property type="entry name" value="RNA_pol_I_A49"/>
    <property type="match status" value="1"/>
</dbReference>
<proteinExistence type="inferred from homology"/>
<protein>
    <submittedName>
        <fullName evidence="6">25058_t:CDS:1</fullName>
    </submittedName>
</protein>
<dbReference type="InterPro" id="IPR009668">
    <property type="entry name" value="RNA_pol-assoc_fac_A49-like"/>
</dbReference>
<sequence length="311" mass="35552">MGKRSLEVRISNDILETKPDNQGPILGEGVPPPQEVGFHVYKSENGRQALVVGENPRVIYESNNFTTDQSSEYIVAIYNKKTNEVTFSSVPVIDLAPIPKRIKMDEPKDSIRHDYITAKTDLDREFGSKKARAKILERERGNIDASQVHNIEKIVSNIEENVKIMKTKEKIKADMESSRPIPPHDISATRVTDVYNMDNIVTPAEFDAIPVYSILNAKHESLRLSLLPFRSSKYVNSRLFISLDAKNVNLKRIRLLLYINYLMAFKSVSYDVLNNRQEMVINMKELPDIILTNLYDRFTETTYSKSGGRKK</sequence>
<dbReference type="OrthoDB" id="532500at2759"/>
<evidence type="ECO:0000256" key="3">
    <source>
        <dbReference type="ARBA" id="ARBA00022478"/>
    </source>
</evidence>
<dbReference type="Proteomes" id="UP000789759">
    <property type="component" value="Unassembled WGS sequence"/>
</dbReference>
<name>A0A9N9BZE8_9GLOM</name>
<evidence type="ECO:0000256" key="5">
    <source>
        <dbReference type="ARBA" id="ARBA00023242"/>
    </source>
</evidence>
<keyword evidence="3" id="KW-0240">DNA-directed RNA polymerase</keyword>
<dbReference type="AlphaFoldDB" id="A0A9N9BZE8"/>
<dbReference type="GO" id="GO:0003677">
    <property type="term" value="F:DNA binding"/>
    <property type="evidence" value="ECO:0007669"/>
    <property type="project" value="InterPro"/>
</dbReference>
<dbReference type="PANTHER" id="PTHR14440">
    <property type="entry name" value="DNA-DIRECTED RNA POLYMERASE I SUBUNIT RPA49"/>
    <property type="match status" value="1"/>
</dbReference>
<comment type="caution">
    <text evidence="6">The sequence shown here is derived from an EMBL/GenBank/DDBJ whole genome shotgun (WGS) entry which is preliminary data.</text>
</comment>
<keyword evidence="4" id="KW-0804">Transcription</keyword>
<gene>
    <name evidence="6" type="ORF">CPELLU_LOCUS6154</name>
</gene>
<reference evidence="6" key="1">
    <citation type="submission" date="2021-06" db="EMBL/GenBank/DDBJ databases">
        <authorList>
            <person name="Kallberg Y."/>
            <person name="Tangrot J."/>
            <person name="Rosling A."/>
        </authorList>
    </citation>
    <scope>NUCLEOTIDE SEQUENCE</scope>
    <source>
        <strain evidence="6">FL966</strain>
    </source>
</reference>
<comment type="similarity">
    <text evidence="2">Belongs to the eukaryotic RPA49/POLR1E RNA polymerase subunit family.</text>
</comment>
<evidence type="ECO:0000313" key="6">
    <source>
        <dbReference type="EMBL" id="CAG8582445.1"/>
    </source>
</evidence>
<dbReference type="GO" id="GO:0006351">
    <property type="term" value="P:DNA-templated transcription"/>
    <property type="evidence" value="ECO:0007669"/>
    <property type="project" value="InterPro"/>
</dbReference>
<accession>A0A9N9BZE8</accession>